<dbReference type="Proteomes" id="UP000199071">
    <property type="component" value="Unassembled WGS sequence"/>
</dbReference>
<dbReference type="InterPro" id="IPR002585">
    <property type="entry name" value="Cyt-d_ubiquinol_oxidase_su_1"/>
</dbReference>
<keyword evidence="15" id="KW-1185">Reference proteome</keyword>
<keyword evidence="9 12" id="KW-1133">Transmembrane helix</keyword>
<dbReference type="Pfam" id="PF01654">
    <property type="entry name" value="Cyt_bd_oxida_I"/>
    <property type="match status" value="1"/>
</dbReference>
<feature type="transmembrane region" description="Helical" evidence="12">
    <location>
        <begin position="356"/>
        <end position="379"/>
    </location>
</feature>
<evidence type="ECO:0000256" key="5">
    <source>
        <dbReference type="ARBA" id="ARBA00022617"/>
    </source>
</evidence>
<reference evidence="14 15" key="1">
    <citation type="submission" date="2016-10" db="EMBL/GenBank/DDBJ databases">
        <authorList>
            <person name="de Groot N.N."/>
        </authorList>
    </citation>
    <scope>NUCLEOTIDE SEQUENCE [LARGE SCALE GENOMIC DNA]</scope>
    <source>
        <strain evidence="14 15">ATCC 35022</strain>
    </source>
</reference>
<dbReference type="OrthoDB" id="9807042at2"/>
<feature type="transmembrane region" description="Helical" evidence="12">
    <location>
        <begin position="406"/>
        <end position="428"/>
    </location>
</feature>
<evidence type="ECO:0000256" key="1">
    <source>
        <dbReference type="ARBA" id="ARBA00004651"/>
    </source>
</evidence>
<keyword evidence="8 12" id="KW-0249">Electron transport</keyword>
<dbReference type="RefSeq" id="WP_090877248.1">
    <property type="nucleotide sequence ID" value="NZ_FMXQ01000006.1"/>
</dbReference>
<sequence length="470" mass="50920">MELDAVMLARMQFAFTIAFHIIFPSFTIGLSAWIATLLVIWRRTGKDHYRDLAKFWTKIFAVSFGMGVVSGIVMSYEFGTNWSHFSLVVGNVVGPLIGYEVLTAFFLEATFLGILLFGWNRFPPGLHVLAACFVAVGTLFSAFWILSANSWMQYPTGHAIENGIAVPADWLAVVFSPTFPLRFFHMVFAAYITTAFVVIATGARYLLAGTHKAHAMTMLKMGLGLAVVLVPLQILVGDASGDDVLRYQPAKLAAIEAKWEAGTEGPVPLVLFAIPSDEEERNYFEISVPRLASIIVTKSWDGGFEGLKDFAVDDRPPVLLPFFAFRIMVGLGVIMLGLAFWGGISWGRGNLGKSRLYLRLASWSWPIGFLAVLSGWVVAEVGRQPWLATGILRTVDAASPISAAQVATTLVLFVIVYGIVFSAGLIYINRLINKGPGPATMEPPDGVPNRPLTGATGAEAETGTEATAGG</sequence>
<feature type="transmembrane region" description="Helical" evidence="12">
    <location>
        <begin position="126"/>
        <end position="146"/>
    </location>
</feature>
<evidence type="ECO:0000256" key="4">
    <source>
        <dbReference type="ARBA" id="ARBA00022475"/>
    </source>
</evidence>
<dbReference type="STRING" id="665467.SAMN02982931_02925"/>
<evidence type="ECO:0000256" key="12">
    <source>
        <dbReference type="PIRNR" id="PIRNR006446"/>
    </source>
</evidence>
<keyword evidence="5 12" id="KW-0349">Heme</keyword>
<evidence type="ECO:0000256" key="7">
    <source>
        <dbReference type="ARBA" id="ARBA00022723"/>
    </source>
</evidence>
<dbReference type="GO" id="GO:0016682">
    <property type="term" value="F:oxidoreductase activity, acting on diphenols and related substances as donors, oxygen as acceptor"/>
    <property type="evidence" value="ECO:0007669"/>
    <property type="project" value="TreeGrafter"/>
</dbReference>
<dbReference type="AlphaFoldDB" id="A0A1G6D2J0"/>
<keyword evidence="7 12" id="KW-0479">Metal-binding</keyword>
<comment type="similarity">
    <text evidence="2 12">Belongs to the cytochrome ubiquinol oxidase subunit 1 family.</text>
</comment>
<evidence type="ECO:0000256" key="13">
    <source>
        <dbReference type="SAM" id="MobiDB-lite"/>
    </source>
</evidence>
<feature type="transmembrane region" description="Helical" evidence="12">
    <location>
        <begin position="53"/>
        <end position="76"/>
    </location>
</feature>
<evidence type="ECO:0000256" key="3">
    <source>
        <dbReference type="ARBA" id="ARBA00022448"/>
    </source>
</evidence>
<evidence type="ECO:0000256" key="2">
    <source>
        <dbReference type="ARBA" id="ARBA00009819"/>
    </source>
</evidence>
<feature type="transmembrane region" description="Helical" evidence="12">
    <location>
        <begin position="12"/>
        <end position="41"/>
    </location>
</feature>
<dbReference type="GO" id="GO:0046872">
    <property type="term" value="F:metal ion binding"/>
    <property type="evidence" value="ECO:0007669"/>
    <property type="project" value="UniProtKB-UniRule"/>
</dbReference>
<evidence type="ECO:0000256" key="9">
    <source>
        <dbReference type="ARBA" id="ARBA00022989"/>
    </source>
</evidence>
<keyword evidence="11 12" id="KW-0472">Membrane</keyword>
<feature type="transmembrane region" description="Helical" evidence="12">
    <location>
        <begin position="96"/>
        <end position="119"/>
    </location>
</feature>
<dbReference type="GO" id="GO:0019646">
    <property type="term" value="P:aerobic electron transport chain"/>
    <property type="evidence" value="ECO:0007669"/>
    <property type="project" value="InterPro"/>
</dbReference>
<feature type="region of interest" description="Disordered" evidence="13">
    <location>
        <begin position="439"/>
        <end position="470"/>
    </location>
</feature>
<evidence type="ECO:0000313" key="15">
    <source>
        <dbReference type="Proteomes" id="UP000199071"/>
    </source>
</evidence>
<dbReference type="EMBL" id="FMXQ01000006">
    <property type="protein sequence ID" value="SDB39328.1"/>
    <property type="molecule type" value="Genomic_DNA"/>
</dbReference>
<keyword evidence="6 12" id="KW-0812">Transmembrane</keyword>
<dbReference type="PANTHER" id="PTHR30365:SF14">
    <property type="entry name" value="CYTOCHROME BD MENAQUINOL OXIDASE SUBUNIT I-RELATED"/>
    <property type="match status" value="1"/>
</dbReference>
<dbReference type="GO" id="GO:0070069">
    <property type="term" value="C:cytochrome complex"/>
    <property type="evidence" value="ECO:0007669"/>
    <property type="project" value="UniProtKB-UniRule"/>
</dbReference>
<keyword evidence="3 12" id="KW-0813">Transport</keyword>
<accession>A0A1G6D2J0</accession>
<evidence type="ECO:0000256" key="10">
    <source>
        <dbReference type="ARBA" id="ARBA00023004"/>
    </source>
</evidence>
<organism evidence="14 15">
    <name type="scientific">Bauldia litoralis</name>
    <dbReference type="NCBI Taxonomy" id="665467"/>
    <lineage>
        <taxon>Bacteria</taxon>
        <taxon>Pseudomonadati</taxon>
        <taxon>Pseudomonadota</taxon>
        <taxon>Alphaproteobacteria</taxon>
        <taxon>Hyphomicrobiales</taxon>
        <taxon>Kaistiaceae</taxon>
        <taxon>Bauldia</taxon>
    </lineage>
</organism>
<gene>
    <name evidence="14" type="ORF">SAMN02982931_02925</name>
</gene>
<dbReference type="GO" id="GO:0005886">
    <property type="term" value="C:plasma membrane"/>
    <property type="evidence" value="ECO:0007669"/>
    <property type="project" value="UniProtKB-SubCell"/>
</dbReference>
<keyword evidence="10 12" id="KW-0408">Iron</keyword>
<name>A0A1G6D2J0_9HYPH</name>
<dbReference type="PIRSF" id="PIRSF006446">
    <property type="entry name" value="Cyt_quinol_oxidase_1"/>
    <property type="match status" value="1"/>
</dbReference>
<proteinExistence type="inferred from homology"/>
<protein>
    <submittedName>
        <fullName evidence="14">Cytochrome bd-I ubiquinol oxidase subunit 1 apoprotein</fullName>
    </submittedName>
</protein>
<dbReference type="PANTHER" id="PTHR30365">
    <property type="entry name" value="CYTOCHROME D UBIQUINOL OXIDASE"/>
    <property type="match status" value="1"/>
</dbReference>
<dbReference type="GO" id="GO:0009055">
    <property type="term" value="F:electron transfer activity"/>
    <property type="evidence" value="ECO:0007669"/>
    <property type="project" value="UniProtKB-UniRule"/>
</dbReference>
<feature type="transmembrane region" description="Helical" evidence="12">
    <location>
        <begin position="323"/>
        <end position="344"/>
    </location>
</feature>
<evidence type="ECO:0000256" key="11">
    <source>
        <dbReference type="ARBA" id="ARBA00023136"/>
    </source>
</evidence>
<feature type="transmembrane region" description="Helical" evidence="12">
    <location>
        <begin position="219"/>
        <end position="236"/>
    </location>
</feature>
<keyword evidence="4 12" id="KW-1003">Cell membrane</keyword>
<evidence type="ECO:0000313" key="14">
    <source>
        <dbReference type="EMBL" id="SDB39328.1"/>
    </source>
</evidence>
<evidence type="ECO:0000256" key="8">
    <source>
        <dbReference type="ARBA" id="ARBA00022982"/>
    </source>
</evidence>
<feature type="compositionally biased region" description="Low complexity" evidence="13">
    <location>
        <begin position="453"/>
        <end position="470"/>
    </location>
</feature>
<dbReference type="GO" id="GO:0020037">
    <property type="term" value="F:heme binding"/>
    <property type="evidence" value="ECO:0007669"/>
    <property type="project" value="TreeGrafter"/>
</dbReference>
<feature type="transmembrane region" description="Helical" evidence="12">
    <location>
        <begin position="183"/>
        <end position="207"/>
    </location>
</feature>
<evidence type="ECO:0000256" key="6">
    <source>
        <dbReference type="ARBA" id="ARBA00022692"/>
    </source>
</evidence>
<comment type="subcellular location">
    <subcellularLocation>
        <location evidence="12">Cell inner membrane</location>
    </subcellularLocation>
    <subcellularLocation>
        <location evidence="1">Cell membrane</location>
        <topology evidence="1">Multi-pass membrane protein</topology>
    </subcellularLocation>
</comment>